<name>N9DS84_9GAMM</name>
<organism evidence="1 2">
    <name type="scientific">Acinetobacter bouvetii DSM 14964 = CIP 107468</name>
    <dbReference type="NCBI Taxonomy" id="1120925"/>
    <lineage>
        <taxon>Bacteria</taxon>
        <taxon>Pseudomonadati</taxon>
        <taxon>Pseudomonadota</taxon>
        <taxon>Gammaproteobacteria</taxon>
        <taxon>Moraxellales</taxon>
        <taxon>Moraxellaceae</taxon>
        <taxon>Acinetobacter</taxon>
    </lineage>
</organism>
<dbReference type="RefSeq" id="WP_005008501.1">
    <property type="nucleotide sequence ID" value="NZ_KB849726.1"/>
</dbReference>
<proteinExistence type="predicted"/>
<evidence type="ECO:0000313" key="1">
    <source>
        <dbReference type="EMBL" id="ENV83353.1"/>
    </source>
</evidence>
<dbReference type="Gene3D" id="1.10.357.10">
    <property type="entry name" value="Tetracycline Repressor, domain 2"/>
    <property type="match status" value="1"/>
</dbReference>
<evidence type="ECO:0000313" key="2">
    <source>
        <dbReference type="Proteomes" id="UP000018460"/>
    </source>
</evidence>
<accession>N9DS84</accession>
<dbReference type="PATRIC" id="fig|1120925.3.peg.1053"/>
<dbReference type="EMBL" id="APQD01000008">
    <property type="protein sequence ID" value="ENV83353.1"/>
    <property type="molecule type" value="Genomic_DNA"/>
</dbReference>
<protein>
    <submittedName>
        <fullName evidence="1">Uncharacterized protein</fullName>
    </submittedName>
</protein>
<dbReference type="Proteomes" id="UP000018460">
    <property type="component" value="Unassembled WGS sequence"/>
</dbReference>
<dbReference type="OrthoDB" id="5293556at2"/>
<sequence>MNQKSICFYEFGDRRENSLKGEENQDVEIELDNKMVDQAIILLSDGSIGSVTLEAVCVNSGCSLGLVLRHYGTEAGLLIRVLNSLEIWLGEKCRVATEGKYGLEAINSLFLDAANDINKNKDKYRAYFGLKFYGLESNQELSQCLIESQKIREKELIKQLREALVLEQLSRNVDIEMLADFIMASMIGLVHKWMADPDFDIELRLNQFVKIHLKAMFTHAHLYYSVKYWGE</sequence>
<gene>
    <name evidence="1" type="ORF">F941_00981</name>
</gene>
<dbReference type="InterPro" id="IPR036271">
    <property type="entry name" value="Tet_transcr_reg_TetR-rel_C_sf"/>
</dbReference>
<dbReference type="AlphaFoldDB" id="N9DS84"/>
<dbReference type="SUPFAM" id="SSF48498">
    <property type="entry name" value="Tetracyclin repressor-like, C-terminal domain"/>
    <property type="match status" value="1"/>
</dbReference>
<reference evidence="1 2" key="1">
    <citation type="submission" date="2013-02" db="EMBL/GenBank/DDBJ databases">
        <title>The Genome Sequence of Acinetobacter bouvetii CIP 107468.</title>
        <authorList>
            <consortium name="The Broad Institute Genome Sequencing Platform"/>
            <consortium name="The Broad Institute Genome Sequencing Center for Infectious Disease"/>
            <person name="Cerqueira G."/>
            <person name="Feldgarden M."/>
            <person name="Courvalin P."/>
            <person name="Perichon B."/>
            <person name="Grillot-Courvalin C."/>
            <person name="Clermont D."/>
            <person name="Rocha E."/>
            <person name="Yoon E.-J."/>
            <person name="Nemec A."/>
            <person name="Walker B."/>
            <person name="Young S.K."/>
            <person name="Zeng Q."/>
            <person name="Gargeya S."/>
            <person name="Fitzgerald M."/>
            <person name="Haas B."/>
            <person name="Abouelleil A."/>
            <person name="Alvarado L."/>
            <person name="Arachchi H.M."/>
            <person name="Berlin A.M."/>
            <person name="Chapman S.B."/>
            <person name="Dewar J."/>
            <person name="Goldberg J."/>
            <person name="Griggs A."/>
            <person name="Gujja S."/>
            <person name="Hansen M."/>
            <person name="Howarth C."/>
            <person name="Imamovic A."/>
            <person name="Larimer J."/>
            <person name="McCowan C."/>
            <person name="Murphy C."/>
            <person name="Neiman D."/>
            <person name="Pearson M."/>
            <person name="Priest M."/>
            <person name="Roberts A."/>
            <person name="Saif S."/>
            <person name="Shea T."/>
            <person name="Sisk P."/>
            <person name="Sykes S."/>
            <person name="Wortman J."/>
            <person name="Nusbaum C."/>
            <person name="Birren B."/>
        </authorList>
    </citation>
    <scope>NUCLEOTIDE SEQUENCE [LARGE SCALE GENOMIC DNA]</scope>
    <source>
        <strain evidence="1 2">CIP 107468</strain>
    </source>
</reference>
<dbReference type="eggNOG" id="COG1309">
    <property type="taxonomic scope" value="Bacteria"/>
</dbReference>
<keyword evidence="2" id="KW-1185">Reference proteome</keyword>
<comment type="caution">
    <text evidence="1">The sequence shown here is derived from an EMBL/GenBank/DDBJ whole genome shotgun (WGS) entry which is preliminary data.</text>
</comment>